<feature type="compositionally biased region" description="Basic and acidic residues" evidence="2">
    <location>
        <begin position="700"/>
        <end position="728"/>
    </location>
</feature>
<organism evidence="3">
    <name type="scientific">Chromera velia CCMP2878</name>
    <dbReference type="NCBI Taxonomy" id="1169474"/>
    <lineage>
        <taxon>Eukaryota</taxon>
        <taxon>Sar</taxon>
        <taxon>Alveolata</taxon>
        <taxon>Colpodellida</taxon>
        <taxon>Chromeraceae</taxon>
        <taxon>Chromera</taxon>
    </lineage>
</organism>
<reference evidence="3" key="1">
    <citation type="submission" date="2014-11" db="EMBL/GenBank/DDBJ databases">
        <authorList>
            <person name="Otto D Thomas"/>
            <person name="Naeem Raeece"/>
        </authorList>
    </citation>
    <scope>NUCLEOTIDE SEQUENCE</scope>
</reference>
<sequence length="836" mass="93096">MQRSLRQAKQGGAQRRYLSTTAGAQPQFQNAPLSKISSTNPFAVSSVREGRETAKRAPRESRKLQQGVWMQSVKDIPETRQVITTGPSELAQVAYEYGQAEKLNGDLWTAIAKRALVVRRELSGTAIVTLLHSFVLARWRNERLFSCLLEELEEKAHELSPSHLCVCLHAVSQFRIRNRKFQNLILRELQRESRKKELSSAPGIVAAFLRFLSRVGLEHSDALGSLQGLLSGRVEGAALADLATAATALASFPSHADKWVGGMRGEEKGKGEAEDEHTLQSLCIRLSERGEDALREWRHAASLPSPQDLDAVCDLMVADAELQTLHAPLYGAFTRAFPDRDSLQKPELRMSPETLVKIIYAFGKVGVPAPSQLAAATELVLPGVSSLTQLSLVQLLEGCAGAGFHNDVLFTEIADWSCQKAVTFSLKNMIRMLQACERLELFQQNILESFALNVSRKMDRVESDQAAELGRLFRVLGSSREEVMEELRLRRAALEAAEERRQREEEESVAASELEAEQYRFAVGEGGQPWVCGEELSFPSEGVSDPLDVSVSVHGGNLGLKRQDREDGVEGEFEWGGQRRRRRALVEGAEVLRSRGLEMNGVGEDGEDEEDEMGNRGKQKGGRGEGRLKEKRDRGRGREGGEREAKEGSESSPSDSSFVPPEDGGFVATPSTSRLINFGHAKDSKGTVREWWEVGESAEDGVRSRKAELASLRKEQEEERRAEASSPKEKRKKAHMDLLTRLQRATGDVDFRQLVTKAGTRRAGIGEIPRRTDMLLSSELDGEAPDPCEGILNDRLPAKYRRLPRDVRAAQKRQKRWQKQGKLNRQARWKAIKQGW</sequence>
<feature type="compositionally biased region" description="Basic and acidic residues" evidence="2">
    <location>
        <begin position="48"/>
        <end position="61"/>
    </location>
</feature>
<evidence type="ECO:0000256" key="1">
    <source>
        <dbReference type="SAM" id="Coils"/>
    </source>
</evidence>
<dbReference type="EMBL" id="CDMZ01002747">
    <property type="protein sequence ID" value="CEM43734.1"/>
    <property type="molecule type" value="Genomic_DNA"/>
</dbReference>
<gene>
    <name evidence="3" type="ORF">Cvel_6927</name>
</gene>
<keyword evidence="1" id="KW-0175">Coiled coil</keyword>
<feature type="compositionally biased region" description="Polar residues" evidence="2">
    <location>
        <begin position="17"/>
        <end position="43"/>
    </location>
</feature>
<feature type="coiled-coil region" evidence="1">
    <location>
        <begin position="480"/>
        <end position="514"/>
    </location>
</feature>
<dbReference type="VEuPathDB" id="CryptoDB:Cvel_6927"/>
<feature type="region of interest" description="Disordered" evidence="2">
    <location>
        <begin position="1"/>
        <end position="61"/>
    </location>
</feature>
<feature type="compositionally biased region" description="Basic and acidic residues" evidence="2">
    <location>
        <begin position="622"/>
        <end position="649"/>
    </location>
</feature>
<feature type="compositionally biased region" description="Basic and acidic residues" evidence="2">
    <location>
        <begin position="680"/>
        <end position="692"/>
    </location>
</feature>
<evidence type="ECO:0000256" key="2">
    <source>
        <dbReference type="SAM" id="MobiDB-lite"/>
    </source>
</evidence>
<feature type="region of interest" description="Disordered" evidence="2">
    <location>
        <begin position="596"/>
        <end position="735"/>
    </location>
</feature>
<accession>A0A0G4HHY5</accession>
<proteinExistence type="predicted"/>
<name>A0A0G4HHY5_9ALVE</name>
<protein>
    <submittedName>
        <fullName evidence="3">Uncharacterized protein</fullName>
    </submittedName>
</protein>
<feature type="region of interest" description="Disordered" evidence="2">
    <location>
        <begin position="558"/>
        <end position="579"/>
    </location>
</feature>
<evidence type="ECO:0000313" key="3">
    <source>
        <dbReference type="EMBL" id="CEM43734.1"/>
    </source>
</evidence>
<dbReference type="AlphaFoldDB" id="A0A0G4HHY5"/>
<feature type="compositionally biased region" description="Low complexity" evidence="2">
    <location>
        <begin position="650"/>
        <end position="662"/>
    </location>
</feature>